<evidence type="ECO:0000313" key="2">
    <source>
        <dbReference type="Proteomes" id="UP000605392"/>
    </source>
</evidence>
<name>A0ACB5PR15_9BACT</name>
<dbReference type="EMBL" id="BMFN01000002">
    <property type="protein sequence ID" value="GGF63632.1"/>
    <property type="molecule type" value="Genomic_DNA"/>
</dbReference>
<evidence type="ECO:0000313" key="1">
    <source>
        <dbReference type="EMBL" id="GGF63632.1"/>
    </source>
</evidence>
<comment type="caution">
    <text evidence="1">The sequence shown here is derived from an EMBL/GenBank/DDBJ whole genome shotgun (WGS) entry which is preliminary data.</text>
</comment>
<proteinExistence type="predicted"/>
<reference evidence="1 2" key="1">
    <citation type="journal article" date="2019" name="Int. J. Syst. Evol. Microbiol.">
        <title>The Global Catalogue of Microorganisms (GCM) 10K type strain sequencing project: providing services to taxonomists for standard genome sequencing and annotation.</title>
        <authorList>
            <consortium name="The Broad Institute Genomics Platform"/>
            <consortium name="The Broad Institute Genome Sequencing Center for Infectious Disease"/>
            <person name="Wu L."/>
            <person name="Ma J."/>
        </authorList>
    </citation>
    <scope>NUCLEOTIDE SEQUENCE [LARGE SCALE GENOMIC DNA]</scope>
    <source>
        <strain evidence="1 2">CGMCC 1.12720</strain>
    </source>
</reference>
<keyword evidence="2" id="KW-1185">Reference proteome</keyword>
<protein>
    <submittedName>
        <fullName evidence="1">Uncharacterized protein</fullName>
    </submittedName>
</protein>
<gene>
    <name evidence="1" type="ORF">GCM10011375_18210</name>
</gene>
<dbReference type="Proteomes" id="UP000605392">
    <property type="component" value="Unassembled WGS sequence"/>
</dbReference>
<sequence>MMVMMVAFVGLAEKVYEGADNVNARPAQIQPVKAFWHLLGGKKVKYQVGANAHDQAGDGNELVAVEGAGAIEFGKIHGE</sequence>
<organism evidence="1 2">
    <name type="scientific">Hymenobacter qilianensis</name>
    <dbReference type="NCBI Taxonomy" id="1385715"/>
    <lineage>
        <taxon>Bacteria</taxon>
        <taxon>Pseudomonadati</taxon>
        <taxon>Bacteroidota</taxon>
        <taxon>Cytophagia</taxon>
        <taxon>Cytophagales</taxon>
        <taxon>Hymenobacteraceae</taxon>
        <taxon>Hymenobacter</taxon>
    </lineage>
</organism>
<accession>A0ACB5PR15</accession>